<dbReference type="Proteomes" id="UP000605846">
    <property type="component" value="Unassembled WGS sequence"/>
</dbReference>
<dbReference type="PRINTS" id="PR00081">
    <property type="entry name" value="GDHRDH"/>
</dbReference>
<reference evidence="4" key="1">
    <citation type="submission" date="2020-01" db="EMBL/GenBank/DDBJ databases">
        <title>Genome Sequencing of Three Apophysomyces-Like Fungal Strains Confirms a Novel Fungal Genus in the Mucoromycota with divergent Burkholderia-like Endosymbiotic Bacteria.</title>
        <authorList>
            <person name="Stajich J.E."/>
            <person name="Macias A.M."/>
            <person name="Carter-House D."/>
            <person name="Lovett B."/>
            <person name="Kasson L.R."/>
            <person name="Berry K."/>
            <person name="Grigoriev I."/>
            <person name="Chang Y."/>
            <person name="Spatafora J."/>
            <person name="Kasson M.T."/>
        </authorList>
    </citation>
    <scope>NUCLEOTIDE SEQUENCE</scope>
    <source>
        <strain evidence="4">NRRL A-21654</strain>
    </source>
</reference>
<dbReference type="PRINTS" id="PR00080">
    <property type="entry name" value="SDRFAMILY"/>
</dbReference>
<dbReference type="InterPro" id="IPR036291">
    <property type="entry name" value="NAD(P)-bd_dom_sf"/>
</dbReference>
<evidence type="ECO:0000313" key="4">
    <source>
        <dbReference type="EMBL" id="KAF7732737.1"/>
    </source>
</evidence>
<dbReference type="FunFam" id="3.40.50.720:FF:000084">
    <property type="entry name" value="Short-chain dehydrogenase reductase"/>
    <property type="match status" value="1"/>
</dbReference>
<dbReference type="OrthoDB" id="294295at2759"/>
<dbReference type="Pfam" id="PF13561">
    <property type="entry name" value="adh_short_C2"/>
    <property type="match status" value="1"/>
</dbReference>
<gene>
    <name evidence="4" type="ORF">EC973_000008</name>
</gene>
<dbReference type="InterPro" id="IPR020904">
    <property type="entry name" value="Sc_DH/Rdtase_CS"/>
</dbReference>
<protein>
    <recommendedName>
        <fullName evidence="6">2-deoxy-D-gluconate 3-dehydrogenase</fullName>
    </recommendedName>
</protein>
<dbReference type="PROSITE" id="PS00061">
    <property type="entry name" value="ADH_SHORT"/>
    <property type="match status" value="1"/>
</dbReference>
<dbReference type="EMBL" id="JABAYA010000001">
    <property type="protein sequence ID" value="KAF7732737.1"/>
    <property type="molecule type" value="Genomic_DNA"/>
</dbReference>
<sequence>MSSSLFSLDGKIAAITGCTRGIGRSMAIALAEAGADVCLLQRDVHNKEVQKEIQALGRRCEIVYLDVSKQDSVNEAMDKILSVFPTLDILVNNAGIQKRHPSVDFPEEDWDLVMQCNLKSVWTLSQAAGRVMMAKQQQGGKIINIGSLLSFQGGVTVPAYAAAKAAVANLTKALSNEWAKHGINVNAIAPGYIYTDMNTALVQDPVRSNEIMARIPAGRWGNPDDFKGPVIFLASQAGQYVHGEIIVVDGGWMGMKDFSVFHIQYS</sequence>
<evidence type="ECO:0000256" key="1">
    <source>
        <dbReference type="ARBA" id="ARBA00006484"/>
    </source>
</evidence>
<evidence type="ECO:0008006" key="6">
    <source>
        <dbReference type="Google" id="ProtNLM"/>
    </source>
</evidence>
<keyword evidence="2" id="KW-0521">NADP</keyword>
<keyword evidence="5" id="KW-1185">Reference proteome</keyword>
<comment type="caution">
    <text evidence="4">The sequence shown here is derived from an EMBL/GenBank/DDBJ whole genome shotgun (WGS) entry which is preliminary data.</text>
</comment>
<comment type="similarity">
    <text evidence="1">Belongs to the short-chain dehydrogenases/reductases (SDR) family.</text>
</comment>
<dbReference type="GO" id="GO:0016616">
    <property type="term" value="F:oxidoreductase activity, acting on the CH-OH group of donors, NAD or NADP as acceptor"/>
    <property type="evidence" value="ECO:0007669"/>
    <property type="project" value="TreeGrafter"/>
</dbReference>
<dbReference type="PANTHER" id="PTHR42760">
    <property type="entry name" value="SHORT-CHAIN DEHYDROGENASES/REDUCTASES FAMILY MEMBER"/>
    <property type="match status" value="1"/>
</dbReference>
<dbReference type="Gene3D" id="3.40.50.720">
    <property type="entry name" value="NAD(P)-binding Rossmann-like Domain"/>
    <property type="match status" value="1"/>
</dbReference>
<name>A0A8H7BZC2_9FUNG</name>
<evidence type="ECO:0000256" key="3">
    <source>
        <dbReference type="ARBA" id="ARBA00023002"/>
    </source>
</evidence>
<evidence type="ECO:0000313" key="5">
    <source>
        <dbReference type="Proteomes" id="UP000605846"/>
    </source>
</evidence>
<dbReference type="SUPFAM" id="SSF51735">
    <property type="entry name" value="NAD(P)-binding Rossmann-fold domains"/>
    <property type="match status" value="1"/>
</dbReference>
<dbReference type="PANTHER" id="PTHR42760:SF5">
    <property type="entry name" value="2-DEHYDRO-3-DEOXY-D-GLUCONATE 5-DEHYDROGENASE"/>
    <property type="match status" value="1"/>
</dbReference>
<dbReference type="InterPro" id="IPR002347">
    <property type="entry name" value="SDR_fam"/>
</dbReference>
<keyword evidence="3" id="KW-0560">Oxidoreductase</keyword>
<evidence type="ECO:0000256" key="2">
    <source>
        <dbReference type="ARBA" id="ARBA00022857"/>
    </source>
</evidence>
<dbReference type="AlphaFoldDB" id="A0A8H7BZC2"/>
<accession>A0A8H7BZC2</accession>
<proteinExistence type="inferred from homology"/>
<organism evidence="4 5">
    <name type="scientific">Apophysomyces ossiformis</name>
    <dbReference type="NCBI Taxonomy" id="679940"/>
    <lineage>
        <taxon>Eukaryota</taxon>
        <taxon>Fungi</taxon>
        <taxon>Fungi incertae sedis</taxon>
        <taxon>Mucoromycota</taxon>
        <taxon>Mucoromycotina</taxon>
        <taxon>Mucoromycetes</taxon>
        <taxon>Mucorales</taxon>
        <taxon>Mucorineae</taxon>
        <taxon>Mucoraceae</taxon>
        <taxon>Apophysomyces</taxon>
    </lineage>
</organism>